<dbReference type="Proteomes" id="UP000078512">
    <property type="component" value="Unassembled WGS sequence"/>
</dbReference>
<dbReference type="InterPro" id="IPR004808">
    <property type="entry name" value="AP_endonuc_1"/>
</dbReference>
<feature type="binding site" evidence="9">
    <location>
        <position position="326"/>
    </location>
    <ligand>
        <name>Mg(2+)</name>
        <dbReference type="ChEBI" id="CHEBI:18420"/>
        <label>1</label>
    </ligand>
</feature>
<sequence length="708" mass="78080">MTWNVNGIRTLTQYHPYCDDLHKNYKEILDYLGADIICLQETKISRSKLDTDIALVPGYDSYWSFHRTKSGYSGVVIYIKDHIKLLGAEEGISGVLSGYIPAPALTVTNRSFELDDSVDFGGDDDDGDDDDKQLLGSTNEMGVRRQLSLEQTVAETMTQFPELDNEGRGLILDFGFFVLFNLYCPNETDEQRRPFKMAYYHLLEARVRDLIERGKEVIVMGDMNVIPTELDHCDPERWKKECGESDFGNTAPRRWFNAFLATQGGPLTDLYRVFHKDEKGAFTCWNTKINARPSNYGTRLDYILVTEKLLPWFSSCDRQPQIMGSDHCPVVAEMAAELILDKEEEQSVIQEGQGSSLHQHAPLKERRHVLQDILDSYGGTTDHPLAARFFDEFSGKQQKLSAFFKKPASSTTGSSTTGSSTTGSLTAAAKPATTTTASVSSLDNKRPAGSQTDEDGSNAPRKKPFFASPSTTPTLPSTPPSPRPGSQTRTYTPDSIPKPIIKSTTKPGSATTTKKSSTTTAKSSGQQTMLSFFGAPSKKLVKEATPSSGKLLEQQQQQDSSNVSGASQQSAPSPTAISASLESSIGSSQESLSLPTSTTTEVSSSSSSTFSPQDYADWIPGSQDVLPFSINGETTTSKWQTLFTPKTIPKCKFHNQPCTEYTVNKKGPNKGRRFFLCSLPVGPNGDRIGQSPDHRCNYFEWLNPEKRK</sequence>
<dbReference type="GO" id="GO:0003906">
    <property type="term" value="F:DNA-(apurinic or apyrimidinic site) endonuclease activity"/>
    <property type="evidence" value="ECO:0007669"/>
    <property type="project" value="TreeGrafter"/>
</dbReference>
<dbReference type="EMBL" id="KV442041">
    <property type="protein sequence ID" value="OAQ29478.1"/>
    <property type="molecule type" value="Genomic_DNA"/>
</dbReference>
<dbReference type="AlphaFoldDB" id="A0A197JWZ9"/>
<feature type="compositionally biased region" description="Low complexity" evidence="13">
    <location>
        <begin position="502"/>
        <end position="528"/>
    </location>
</feature>
<dbReference type="CDD" id="cd09088">
    <property type="entry name" value="Ape2-like_AP-endo"/>
    <property type="match status" value="1"/>
</dbReference>
<dbReference type="InterPro" id="IPR020847">
    <property type="entry name" value="AP_endonuclease_F1_BS"/>
</dbReference>
<feature type="binding site" evidence="9">
    <location>
        <position position="222"/>
    </location>
    <ligand>
        <name>Mg(2+)</name>
        <dbReference type="ChEBI" id="CHEBI:18420"/>
        <label>1</label>
    </ligand>
</feature>
<feature type="compositionally biased region" description="Acidic residues" evidence="13">
    <location>
        <begin position="118"/>
        <end position="131"/>
    </location>
</feature>
<gene>
    <name evidence="15" type="ORF">K457DRAFT_137938</name>
</gene>
<dbReference type="GO" id="GO:0008311">
    <property type="term" value="F:double-stranded DNA 3'-5' DNA exonuclease activity"/>
    <property type="evidence" value="ECO:0007669"/>
    <property type="project" value="TreeGrafter"/>
</dbReference>
<evidence type="ECO:0000256" key="12">
    <source>
        <dbReference type="RuleBase" id="RU362131"/>
    </source>
</evidence>
<evidence type="ECO:0000256" key="2">
    <source>
        <dbReference type="ARBA" id="ARBA00022723"/>
    </source>
</evidence>
<feature type="region of interest" description="Disordered" evidence="13">
    <location>
        <begin position="404"/>
        <end position="614"/>
    </location>
</feature>
<evidence type="ECO:0000259" key="14">
    <source>
        <dbReference type="PROSITE" id="PS51999"/>
    </source>
</evidence>
<dbReference type="PANTHER" id="PTHR22748">
    <property type="entry name" value="AP ENDONUCLEASE"/>
    <property type="match status" value="1"/>
</dbReference>
<evidence type="ECO:0000256" key="9">
    <source>
        <dbReference type="PIRSR" id="PIRSR604808-2"/>
    </source>
</evidence>
<feature type="active site" description="Proton donor/acceptor" evidence="8">
    <location>
        <position position="222"/>
    </location>
</feature>
<evidence type="ECO:0000256" key="4">
    <source>
        <dbReference type="ARBA" id="ARBA00022801"/>
    </source>
</evidence>
<organism evidence="15 16">
    <name type="scientific">Linnemannia elongata AG-77</name>
    <dbReference type="NCBI Taxonomy" id="1314771"/>
    <lineage>
        <taxon>Eukaryota</taxon>
        <taxon>Fungi</taxon>
        <taxon>Fungi incertae sedis</taxon>
        <taxon>Mucoromycota</taxon>
        <taxon>Mortierellomycotina</taxon>
        <taxon>Mortierellomycetes</taxon>
        <taxon>Mortierellales</taxon>
        <taxon>Mortierellaceae</taxon>
        <taxon>Linnemannia</taxon>
    </lineage>
</organism>
<dbReference type="InterPro" id="IPR036691">
    <property type="entry name" value="Endo/exonu/phosph_ase_sf"/>
</dbReference>
<feature type="non-terminal residue" evidence="15">
    <location>
        <position position="1"/>
    </location>
</feature>
<dbReference type="PANTHER" id="PTHR22748:SF4">
    <property type="entry name" value="DNA-(APURINIC OR APYRIMIDINIC SITE) ENDONUCLEASE 2"/>
    <property type="match status" value="1"/>
</dbReference>
<comment type="cofactor">
    <cofactor evidence="9 12">
        <name>Mg(2+)</name>
        <dbReference type="ChEBI" id="CHEBI:18420"/>
    </cofactor>
    <cofactor evidence="9 12">
        <name>Mn(2+)</name>
        <dbReference type="ChEBI" id="CHEBI:29035"/>
    </cofactor>
    <text evidence="9 12">Probably binds two magnesium or manganese ions per subunit.</text>
</comment>
<feature type="compositionally biased region" description="Polar residues" evidence="13">
    <location>
        <begin position="545"/>
        <end position="575"/>
    </location>
</feature>
<evidence type="ECO:0000256" key="1">
    <source>
        <dbReference type="ARBA" id="ARBA00007092"/>
    </source>
</evidence>
<feature type="domain" description="GRF-type" evidence="14">
    <location>
        <begin position="651"/>
        <end position="705"/>
    </location>
</feature>
<keyword evidence="5" id="KW-0862">Zinc</keyword>
<evidence type="ECO:0000256" key="5">
    <source>
        <dbReference type="ARBA" id="ARBA00022833"/>
    </source>
</evidence>
<dbReference type="GO" id="GO:0008270">
    <property type="term" value="F:zinc ion binding"/>
    <property type="evidence" value="ECO:0007669"/>
    <property type="project" value="UniProtKB-KW"/>
</dbReference>
<evidence type="ECO:0000256" key="6">
    <source>
        <dbReference type="ARBA" id="ARBA00022842"/>
    </source>
</evidence>
<feature type="compositionally biased region" description="Low complexity" evidence="13">
    <location>
        <begin position="576"/>
        <end position="613"/>
    </location>
</feature>
<evidence type="ECO:0000256" key="8">
    <source>
        <dbReference type="PIRSR" id="PIRSR604808-1"/>
    </source>
</evidence>
<dbReference type="PROSITE" id="PS51435">
    <property type="entry name" value="AP_NUCLEASE_F1_4"/>
    <property type="match status" value="1"/>
</dbReference>
<dbReference type="Pfam" id="PF03372">
    <property type="entry name" value="Exo_endo_phos"/>
    <property type="match status" value="1"/>
</dbReference>
<keyword evidence="6 9" id="KW-0460">Magnesium</keyword>
<feature type="binding site" evidence="9">
    <location>
        <position position="327"/>
    </location>
    <ligand>
        <name>Mg(2+)</name>
        <dbReference type="ChEBI" id="CHEBI:18420"/>
        <label>1</label>
    </ligand>
</feature>
<dbReference type="EC" id="3.1.-.-" evidence="12"/>
<keyword evidence="9" id="KW-0464">Manganese</keyword>
<keyword evidence="7" id="KW-0539">Nucleus</keyword>
<dbReference type="GO" id="GO:0008081">
    <property type="term" value="F:phosphoric diester hydrolase activity"/>
    <property type="evidence" value="ECO:0007669"/>
    <property type="project" value="TreeGrafter"/>
</dbReference>
<accession>A0A197JWZ9</accession>
<feature type="binding site" evidence="9">
    <location>
        <position position="224"/>
    </location>
    <ligand>
        <name>Mg(2+)</name>
        <dbReference type="ChEBI" id="CHEBI:18420"/>
        <label>1</label>
    </ligand>
</feature>
<feature type="active site" evidence="8">
    <location>
        <position position="183"/>
    </location>
</feature>
<feature type="region of interest" description="Disordered" evidence="13">
    <location>
        <begin position="118"/>
        <end position="137"/>
    </location>
</feature>
<keyword evidence="16" id="KW-1185">Reference proteome</keyword>
<protein>
    <recommendedName>
        <fullName evidence="12">DNA-(apurinic or apyrimidinic site) endonuclease</fullName>
        <ecNumber evidence="12">3.1.-.-</ecNumber>
    </recommendedName>
</protein>
<keyword evidence="4" id="KW-0378">Hydrolase</keyword>
<proteinExistence type="inferred from homology"/>
<feature type="compositionally biased region" description="Low complexity" evidence="13">
    <location>
        <begin position="408"/>
        <end position="437"/>
    </location>
</feature>
<feature type="binding site" evidence="9">
    <location>
        <position position="4"/>
    </location>
    <ligand>
        <name>Mg(2+)</name>
        <dbReference type="ChEBI" id="CHEBI:18420"/>
        <label>1</label>
    </ligand>
</feature>
<evidence type="ECO:0000256" key="7">
    <source>
        <dbReference type="ARBA" id="ARBA00023242"/>
    </source>
</evidence>
<keyword evidence="3 11" id="KW-0863">Zinc-finger</keyword>
<evidence type="ECO:0000313" key="15">
    <source>
        <dbReference type="EMBL" id="OAQ29478.1"/>
    </source>
</evidence>
<dbReference type="PROSITE" id="PS00726">
    <property type="entry name" value="AP_NUCLEASE_F1_1"/>
    <property type="match status" value="1"/>
</dbReference>
<dbReference type="Pfam" id="PF06839">
    <property type="entry name" value="Zn_ribbon_GRF"/>
    <property type="match status" value="1"/>
</dbReference>
<reference evidence="15 16" key="1">
    <citation type="submission" date="2016-05" db="EMBL/GenBank/DDBJ databases">
        <title>Genome sequencing reveals origins of a unique bacterial endosymbiosis in the earliest lineages of terrestrial Fungi.</title>
        <authorList>
            <consortium name="DOE Joint Genome Institute"/>
            <person name="Uehling J."/>
            <person name="Gryganskyi A."/>
            <person name="Hameed K."/>
            <person name="Tschaplinski T."/>
            <person name="Misztal P."/>
            <person name="Wu S."/>
            <person name="Desiro A."/>
            <person name="Vande Pol N."/>
            <person name="Du Z.-Y."/>
            <person name="Zienkiewicz A."/>
            <person name="Zienkiewicz K."/>
            <person name="Morin E."/>
            <person name="Tisserant E."/>
            <person name="Splivallo R."/>
            <person name="Hainaut M."/>
            <person name="Henrissat B."/>
            <person name="Ohm R."/>
            <person name="Kuo A."/>
            <person name="Yan J."/>
            <person name="Lipzen A."/>
            <person name="Nolan M."/>
            <person name="Labutti K."/>
            <person name="Barry K."/>
            <person name="Goldstein A."/>
            <person name="Labbe J."/>
            <person name="Schadt C."/>
            <person name="Tuskan G."/>
            <person name="Grigoriev I."/>
            <person name="Martin F."/>
            <person name="Vilgalys R."/>
            <person name="Bonito G."/>
        </authorList>
    </citation>
    <scope>NUCLEOTIDE SEQUENCE [LARGE SCALE GENOMIC DNA]</scope>
    <source>
        <strain evidence="15 16">AG-77</strain>
    </source>
</reference>
<dbReference type="GO" id="GO:0003677">
    <property type="term" value="F:DNA binding"/>
    <property type="evidence" value="ECO:0007669"/>
    <property type="project" value="InterPro"/>
</dbReference>
<dbReference type="InterPro" id="IPR005135">
    <property type="entry name" value="Endo/exonuclease/phosphatase"/>
</dbReference>
<feature type="site" description="Transition state stabilizer" evidence="10">
    <location>
        <position position="224"/>
    </location>
</feature>
<dbReference type="InterPro" id="IPR010666">
    <property type="entry name" value="Znf_GRF"/>
</dbReference>
<evidence type="ECO:0000256" key="13">
    <source>
        <dbReference type="SAM" id="MobiDB-lite"/>
    </source>
</evidence>
<keyword evidence="2 9" id="KW-0479">Metal-binding</keyword>
<comment type="similarity">
    <text evidence="1 12">Belongs to the DNA repair enzymes AP/ExoA family.</text>
</comment>
<dbReference type="GO" id="GO:0005634">
    <property type="term" value="C:nucleus"/>
    <property type="evidence" value="ECO:0007669"/>
    <property type="project" value="TreeGrafter"/>
</dbReference>
<dbReference type="PROSITE" id="PS51999">
    <property type="entry name" value="ZF_GRF"/>
    <property type="match status" value="1"/>
</dbReference>
<evidence type="ECO:0000256" key="10">
    <source>
        <dbReference type="PIRSR" id="PIRSR604808-3"/>
    </source>
</evidence>
<feature type="active site" description="Proton acceptor" evidence="8">
    <location>
        <position position="327"/>
    </location>
</feature>
<dbReference type="Gene3D" id="3.60.10.10">
    <property type="entry name" value="Endonuclease/exonuclease/phosphatase"/>
    <property type="match status" value="1"/>
</dbReference>
<keyword evidence="12" id="KW-0227">DNA damage</keyword>
<dbReference type="SUPFAM" id="SSF56219">
    <property type="entry name" value="DNase I-like"/>
    <property type="match status" value="1"/>
</dbReference>
<dbReference type="OrthoDB" id="391817at2759"/>
<dbReference type="NCBIfam" id="TIGR00633">
    <property type="entry name" value="xth"/>
    <property type="match status" value="1"/>
</dbReference>
<feature type="site" description="Interaction with DNA substrate" evidence="10">
    <location>
        <position position="327"/>
    </location>
</feature>
<evidence type="ECO:0000256" key="11">
    <source>
        <dbReference type="PROSITE-ProRule" id="PRU01343"/>
    </source>
</evidence>
<name>A0A197JWZ9_9FUNG</name>
<dbReference type="GO" id="GO:0006284">
    <property type="term" value="P:base-excision repair"/>
    <property type="evidence" value="ECO:0007669"/>
    <property type="project" value="TreeGrafter"/>
</dbReference>
<keyword evidence="12" id="KW-0234">DNA repair</keyword>
<dbReference type="STRING" id="1314771.A0A197JWZ9"/>
<evidence type="ECO:0000313" key="16">
    <source>
        <dbReference type="Proteomes" id="UP000078512"/>
    </source>
</evidence>
<feature type="binding site" evidence="9">
    <location>
        <position position="41"/>
    </location>
    <ligand>
        <name>Mg(2+)</name>
        <dbReference type="ChEBI" id="CHEBI:18420"/>
        <label>1</label>
    </ligand>
</feature>
<evidence type="ECO:0000256" key="3">
    <source>
        <dbReference type="ARBA" id="ARBA00022771"/>
    </source>
</evidence>
<feature type="site" description="Important for catalytic activity" evidence="10">
    <location>
        <position position="301"/>
    </location>
</feature>